<accession>A0A818TLL5</accession>
<proteinExistence type="predicted"/>
<feature type="non-terminal residue" evidence="3">
    <location>
        <position position="1"/>
    </location>
</feature>
<evidence type="ECO:0000259" key="2">
    <source>
        <dbReference type="Pfam" id="PF00188"/>
    </source>
</evidence>
<name>A0A818TLL5_9BILA</name>
<dbReference type="PANTHER" id="PTHR31157">
    <property type="entry name" value="SCP DOMAIN-CONTAINING PROTEIN"/>
    <property type="match status" value="1"/>
</dbReference>
<evidence type="ECO:0000313" key="3">
    <source>
        <dbReference type="EMBL" id="CAF3684853.1"/>
    </source>
</evidence>
<feature type="chain" id="PRO_5032333228" description="SCP domain-containing protein" evidence="1">
    <location>
        <begin position="28"/>
        <end position="223"/>
    </location>
</feature>
<dbReference type="SUPFAM" id="SSF55797">
    <property type="entry name" value="PR-1-like"/>
    <property type="match status" value="1"/>
</dbReference>
<dbReference type="Pfam" id="PF00188">
    <property type="entry name" value="CAP"/>
    <property type="match status" value="1"/>
</dbReference>
<protein>
    <recommendedName>
        <fullName evidence="2">SCP domain-containing protein</fullName>
    </recommendedName>
</protein>
<comment type="caution">
    <text evidence="3">The sequence shown here is derived from an EMBL/GenBank/DDBJ whole genome shotgun (WGS) entry which is preliminary data.</text>
</comment>
<dbReference type="EMBL" id="CAJOBD010000538">
    <property type="protein sequence ID" value="CAF3684853.1"/>
    <property type="molecule type" value="Genomic_DNA"/>
</dbReference>
<dbReference type="PANTHER" id="PTHR31157:SF1">
    <property type="entry name" value="SCP DOMAIN-CONTAINING PROTEIN"/>
    <property type="match status" value="1"/>
</dbReference>
<feature type="signal peptide" evidence="1">
    <location>
        <begin position="1"/>
        <end position="27"/>
    </location>
</feature>
<evidence type="ECO:0000313" key="4">
    <source>
        <dbReference type="Proteomes" id="UP000663836"/>
    </source>
</evidence>
<dbReference type="Proteomes" id="UP000663836">
    <property type="component" value="Unassembled WGS sequence"/>
</dbReference>
<dbReference type="CDD" id="cd05379">
    <property type="entry name" value="CAP_bacterial"/>
    <property type="match status" value="1"/>
</dbReference>
<sequence length="223" mass="25045">KFCEIYTMTMWMFLVFICLALGQMVHSSPANDHRFRLRTILGTAESIDESDLSFSEQLRSIKNNDEDNDEDDDDSIVLRDFERRSPSNSYQQRVFDLTNQARQQGRSCGSTWYPAAPALRWDDRLGNAATKHARSMVQYNYLSHTGRDGSRFWERTEAAGYPKNCGGAENIAGNQTPEKTVNGWIASSGHCANLMSKSYKALGVGYAQGGTYGAYWVQNFGGC</sequence>
<dbReference type="InterPro" id="IPR035940">
    <property type="entry name" value="CAP_sf"/>
</dbReference>
<feature type="domain" description="SCP" evidence="2">
    <location>
        <begin position="96"/>
        <end position="220"/>
    </location>
</feature>
<organism evidence="3 4">
    <name type="scientific">Rotaria sordida</name>
    <dbReference type="NCBI Taxonomy" id="392033"/>
    <lineage>
        <taxon>Eukaryota</taxon>
        <taxon>Metazoa</taxon>
        <taxon>Spiralia</taxon>
        <taxon>Gnathifera</taxon>
        <taxon>Rotifera</taxon>
        <taxon>Eurotatoria</taxon>
        <taxon>Bdelloidea</taxon>
        <taxon>Philodinida</taxon>
        <taxon>Philodinidae</taxon>
        <taxon>Rotaria</taxon>
    </lineage>
</organism>
<dbReference type="Gene3D" id="3.40.33.10">
    <property type="entry name" value="CAP"/>
    <property type="match status" value="1"/>
</dbReference>
<dbReference type="AlphaFoldDB" id="A0A818TLL5"/>
<evidence type="ECO:0000256" key="1">
    <source>
        <dbReference type="SAM" id="SignalP"/>
    </source>
</evidence>
<dbReference type="InterPro" id="IPR014044">
    <property type="entry name" value="CAP_dom"/>
</dbReference>
<gene>
    <name evidence="3" type="ORF">JBS370_LOCUS8449</name>
</gene>
<reference evidence="3" key="1">
    <citation type="submission" date="2021-02" db="EMBL/GenBank/DDBJ databases">
        <authorList>
            <person name="Nowell W R."/>
        </authorList>
    </citation>
    <scope>NUCLEOTIDE SEQUENCE</scope>
</reference>
<keyword evidence="1" id="KW-0732">Signal</keyword>